<dbReference type="InterPro" id="IPR021799">
    <property type="entry name" value="PIN-like_prokaryotic"/>
</dbReference>
<evidence type="ECO:0000313" key="2">
    <source>
        <dbReference type="Proteomes" id="UP001236657"/>
    </source>
</evidence>
<dbReference type="Proteomes" id="UP001236657">
    <property type="component" value="Chromosome"/>
</dbReference>
<dbReference type="RefSeq" id="WP_308895235.1">
    <property type="nucleotide sequence ID" value="NZ_CP133218.1"/>
</dbReference>
<sequence>MPSKAFKAGIIVSDTTSLIALEGLQSIDLLCAVFESILIPQAVLKEGTATRRCPIHAGSGNHQRI</sequence>
<accession>A0ABY9MQ01</accession>
<protein>
    <submittedName>
        <fullName evidence="1">Uncharacterized protein</fullName>
    </submittedName>
</protein>
<evidence type="ECO:0000313" key="1">
    <source>
        <dbReference type="EMBL" id="WML90704.1"/>
    </source>
</evidence>
<name>A0ABY9MQ01_9GAMM</name>
<gene>
    <name evidence="1" type="ORF">RCF98_17280</name>
</gene>
<organism evidence="1 2">
    <name type="scientific">Thiothrix lacustris</name>
    <dbReference type="NCBI Taxonomy" id="525917"/>
    <lineage>
        <taxon>Bacteria</taxon>
        <taxon>Pseudomonadati</taxon>
        <taxon>Pseudomonadota</taxon>
        <taxon>Gammaproteobacteria</taxon>
        <taxon>Thiotrichales</taxon>
        <taxon>Thiotrichaceae</taxon>
        <taxon>Thiothrix</taxon>
    </lineage>
</organism>
<keyword evidence="2" id="KW-1185">Reference proteome</keyword>
<proteinExistence type="predicted"/>
<dbReference type="EMBL" id="CP133218">
    <property type="protein sequence ID" value="WML90704.1"/>
    <property type="molecule type" value="Genomic_DNA"/>
</dbReference>
<dbReference type="Pfam" id="PF11848">
    <property type="entry name" value="DUF3368"/>
    <property type="match status" value="1"/>
</dbReference>
<reference evidence="1 2" key="1">
    <citation type="submission" date="2023-08" db="EMBL/GenBank/DDBJ databases">
        <title>New molecular markers tilS and rpoB for phylogenetic and monitoring studies of the genus Thiothrix biodiversity.</title>
        <authorList>
            <person name="Ravin N.V."/>
            <person name="Smolyakov D."/>
            <person name="Markov N.D."/>
            <person name="Beletsky A.V."/>
            <person name="Mardanov A.V."/>
            <person name="Rudenko T.S."/>
            <person name="Grabovich M.Y."/>
        </authorList>
    </citation>
    <scope>NUCLEOTIDE SEQUENCE [LARGE SCALE GENOMIC DNA]</scope>
    <source>
        <strain evidence="1 2">MK1</strain>
    </source>
</reference>